<evidence type="ECO:0000313" key="3">
    <source>
        <dbReference type="Proteomes" id="UP000683417"/>
    </source>
</evidence>
<dbReference type="Proteomes" id="UP000683417">
    <property type="component" value="Unassembled WGS sequence"/>
</dbReference>
<dbReference type="AlphaFoldDB" id="A0A9W4D0N4"/>
<comment type="caution">
    <text evidence="2">The sequence shown here is derived from an EMBL/GenBank/DDBJ whole genome shotgun (WGS) entry which is preliminary data.</text>
</comment>
<feature type="chain" id="PRO_5040957915" evidence="1">
    <location>
        <begin position="22"/>
        <end position="127"/>
    </location>
</feature>
<protein>
    <submittedName>
        <fullName evidence="2">BgTH12-05012</fullName>
    </submittedName>
</protein>
<feature type="signal peptide" evidence="1">
    <location>
        <begin position="1"/>
        <end position="21"/>
    </location>
</feature>
<keyword evidence="1" id="KW-0732">Signal</keyword>
<sequence length="127" mass="14013">MKIFSLVSLAAILNCLTPVLATSNYQCNNKVLGAQYIDQAVETEYNRLGQNFGKEKGPREQYGVGSLKITLKYPSVLIPVTVTIGFTKTKEVLWVKAMANEVEFNCEPTTLPAVKFHFDVGNKAPTV</sequence>
<proteinExistence type="predicted"/>
<name>A0A9W4D0N4_BLUGR</name>
<organism evidence="2 3">
    <name type="scientific">Blumeria graminis f. sp. triticale</name>
    <dbReference type="NCBI Taxonomy" id="1689686"/>
    <lineage>
        <taxon>Eukaryota</taxon>
        <taxon>Fungi</taxon>
        <taxon>Dikarya</taxon>
        <taxon>Ascomycota</taxon>
        <taxon>Pezizomycotina</taxon>
        <taxon>Leotiomycetes</taxon>
        <taxon>Erysiphales</taxon>
        <taxon>Erysiphaceae</taxon>
        <taxon>Blumeria</taxon>
    </lineage>
</organism>
<gene>
    <name evidence="2" type="ORF">BGTH12_LOCUS3778</name>
</gene>
<dbReference type="EMBL" id="CAJHIT010000006">
    <property type="protein sequence ID" value="CAD6502420.1"/>
    <property type="molecule type" value="Genomic_DNA"/>
</dbReference>
<evidence type="ECO:0000313" key="2">
    <source>
        <dbReference type="EMBL" id="CAD6502420.1"/>
    </source>
</evidence>
<accession>A0A9W4D0N4</accession>
<evidence type="ECO:0000256" key="1">
    <source>
        <dbReference type="SAM" id="SignalP"/>
    </source>
</evidence>
<reference evidence="2" key="1">
    <citation type="submission" date="2020-10" db="EMBL/GenBank/DDBJ databases">
        <authorList>
            <person name="Muller C M."/>
        </authorList>
    </citation>
    <scope>NUCLEOTIDE SEQUENCE</scope>
    <source>
        <strain evidence="2">THUN-12</strain>
    </source>
</reference>